<dbReference type="GO" id="GO:0015343">
    <property type="term" value="F:siderophore-iron transmembrane transporter activity"/>
    <property type="evidence" value="ECO:0007669"/>
    <property type="project" value="TreeGrafter"/>
</dbReference>
<feature type="transmembrane region" description="Helical" evidence="8">
    <location>
        <begin position="505"/>
        <end position="526"/>
    </location>
</feature>
<evidence type="ECO:0000256" key="2">
    <source>
        <dbReference type="ARBA" id="ARBA00008335"/>
    </source>
</evidence>
<keyword evidence="3" id="KW-0813">Transport</keyword>
<evidence type="ECO:0000256" key="5">
    <source>
        <dbReference type="ARBA" id="ARBA00022989"/>
    </source>
</evidence>
<dbReference type="InterPro" id="IPR011701">
    <property type="entry name" value="MFS"/>
</dbReference>
<dbReference type="InterPro" id="IPR036259">
    <property type="entry name" value="MFS_trans_sf"/>
</dbReference>
<dbReference type="VEuPathDB" id="FungiDB:PV10_03076"/>
<feature type="transmembrane region" description="Helical" evidence="8">
    <location>
        <begin position="436"/>
        <end position="455"/>
    </location>
</feature>
<feature type="transmembrane region" description="Helical" evidence="8">
    <location>
        <begin position="405"/>
        <end position="424"/>
    </location>
</feature>
<dbReference type="PANTHER" id="PTHR23501">
    <property type="entry name" value="MAJOR FACILITATOR SUPERFAMILY"/>
    <property type="match status" value="1"/>
</dbReference>
<dbReference type="PANTHER" id="PTHR23501:SF92">
    <property type="entry name" value="GLUTATHIONE EXCHANGER 1-RELATED"/>
    <property type="match status" value="1"/>
</dbReference>
<dbReference type="FunFam" id="1.20.1250.20:FF:000197">
    <property type="entry name" value="Siderophore iron transporter 1"/>
    <property type="match status" value="1"/>
</dbReference>
<evidence type="ECO:0000256" key="6">
    <source>
        <dbReference type="ARBA" id="ARBA00023065"/>
    </source>
</evidence>
<sequence length="795" mass="87123">MPSPGSGTLVDSIALESAKSTKQSINDATELTPSTSTDGARDQLPGIARMEVIARHLTRKHRLIMFMTFALVGLAYGLASPLISVYQSYATASFEQHSLLATSNTLRLVFAVAAQPTAAKLADIFGRLEVIYFCATLYIIGLIVQASSSDIPTLVAGSVINQMGLTTTQVLVEILIADLSSTRARVFCYTIPNLHFIFSVWVSGNISNAMLRHSTWRWGIGMWAIVYAACLVPFVGWLKIVEARSRRHERTQTARPDYSRLLRHLCWRIDLPGLILLVGSLALILTPLTLAGGVSSSWRTARTIVPIIVGFLCIPALVVWELRAPYPMVPFAKIRDRSIWGALGIALCFSLAAAVQRGFLYTVLIVAFNFSVAEATRVSTVYSFVAFVSGPLTGLAVYRIRRLKPFLLSGALVFTVAFGLLVRYRGGLGVPEKAGVIAGQVLLGLGGGMCSYPAAAMLQITMKRDHVAIMVALYFAVAYVGSSVGSSISGSIWTQVLPQTLADNLAFQTNATLAMAVYANPFALAAQYPVGTEVRTAIIASYEHVQRLLCITGLGLCAPLLCFSLVVRNPRLNDEQTLAAVFPDSEKSPTDSGAPRATEDRFSELGSLQGLSQSYGARRVQQGDVDNGKTWIDIAWIAGTIDHFVTESKKMVSRVASTHSIQPVDVEINGDKALATSYGHITLRFVEDKAEYDMINWGWWIHRARRITGPEGPCWRLTGMRFIYNRDSIAPTRPMAATTVDIQSEPGVRDSYKYMHWVLTRREYNISSEMPGTDRPETIEALKRQEETWLVETDS</sequence>
<dbReference type="InterPro" id="IPR020846">
    <property type="entry name" value="MFS_dom"/>
</dbReference>
<dbReference type="Gene3D" id="1.20.1250.20">
    <property type="entry name" value="MFS general substrate transporter like domains"/>
    <property type="match status" value="2"/>
</dbReference>
<dbReference type="AlphaFoldDB" id="A0A438MT84"/>
<dbReference type="SUPFAM" id="SSF103473">
    <property type="entry name" value="MFS general substrate transporter"/>
    <property type="match status" value="1"/>
</dbReference>
<dbReference type="GO" id="GO:0005886">
    <property type="term" value="C:plasma membrane"/>
    <property type="evidence" value="ECO:0007669"/>
    <property type="project" value="TreeGrafter"/>
</dbReference>
<dbReference type="SUPFAM" id="SSF54427">
    <property type="entry name" value="NTF2-like"/>
    <property type="match status" value="1"/>
</dbReference>
<keyword evidence="5 8" id="KW-1133">Transmembrane helix</keyword>
<feature type="transmembrane region" description="Helical" evidence="8">
    <location>
        <begin position="343"/>
        <end position="368"/>
    </location>
</feature>
<dbReference type="InterPro" id="IPR032710">
    <property type="entry name" value="NTF2-like_dom_sf"/>
</dbReference>
<feature type="transmembrane region" description="Helical" evidence="8">
    <location>
        <begin position="303"/>
        <end position="322"/>
    </location>
</feature>
<name>A0A438MT84_EXOME</name>
<feature type="transmembrane region" description="Helical" evidence="8">
    <location>
        <begin position="63"/>
        <end position="86"/>
    </location>
</feature>
<evidence type="ECO:0000259" key="9">
    <source>
        <dbReference type="PROSITE" id="PS50850"/>
    </source>
</evidence>
<dbReference type="PROSITE" id="PS50850">
    <property type="entry name" value="MFS"/>
    <property type="match status" value="1"/>
</dbReference>
<feature type="transmembrane region" description="Helical" evidence="8">
    <location>
        <begin position="467"/>
        <end position="493"/>
    </location>
</feature>
<accession>A0A438MT84</accession>
<feature type="transmembrane region" description="Helical" evidence="8">
    <location>
        <begin position="547"/>
        <end position="567"/>
    </location>
</feature>
<feature type="transmembrane region" description="Helical" evidence="8">
    <location>
        <begin position="130"/>
        <end position="147"/>
    </location>
</feature>
<feature type="transmembrane region" description="Helical" evidence="8">
    <location>
        <begin position="269"/>
        <end position="291"/>
    </location>
</feature>
<dbReference type="EMBL" id="NAJM01000064">
    <property type="protein sequence ID" value="RVX66284.1"/>
    <property type="molecule type" value="Genomic_DNA"/>
</dbReference>
<evidence type="ECO:0000256" key="8">
    <source>
        <dbReference type="SAM" id="Phobius"/>
    </source>
</evidence>
<dbReference type="OrthoDB" id="4116485at2759"/>
<keyword evidence="7 8" id="KW-0472">Membrane</keyword>
<feature type="transmembrane region" description="Helical" evidence="8">
    <location>
        <begin position="216"/>
        <end position="238"/>
    </location>
</feature>
<evidence type="ECO:0000256" key="4">
    <source>
        <dbReference type="ARBA" id="ARBA00022692"/>
    </source>
</evidence>
<evidence type="ECO:0000313" key="10">
    <source>
        <dbReference type="EMBL" id="RVX66284.1"/>
    </source>
</evidence>
<dbReference type="Pfam" id="PF07690">
    <property type="entry name" value="MFS_1"/>
    <property type="match status" value="1"/>
</dbReference>
<dbReference type="GO" id="GO:0005774">
    <property type="term" value="C:vacuolar membrane"/>
    <property type="evidence" value="ECO:0007669"/>
    <property type="project" value="TreeGrafter"/>
</dbReference>
<gene>
    <name evidence="10" type="ORF">B0A52_09715</name>
</gene>
<proteinExistence type="inferred from homology"/>
<evidence type="ECO:0000256" key="3">
    <source>
        <dbReference type="ARBA" id="ARBA00022448"/>
    </source>
</evidence>
<keyword evidence="6" id="KW-0406">Ion transport</keyword>
<feature type="transmembrane region" description="Helical" evidence="8">
    <location>
        <begin position="380"/>
        <end position="398"/>
    </location>
</feature>
<reference evidence="10 11" key="1">
    <citation type="submission" date="2017-03" db="EMBL/GenBank/DDBJ databases">
        <title>Genomes of endolithic fungi from Antarctica.</title>
        <authorList>
            <person name="Coleine C."/>
            <person name="Masonjones S."/>
            <person name="Stajich J.E."/>
        </authorList>
    </citation>
    <scope>NUCLEOTIDE SEQUENCE [LARGE SCALE GENOMIC DNA]</scope>
    <source>
        <strain evidence="10 11">CCFEE 6314</strain>
    </source>
</reference>
<comment type="similarity">
    <text evidence="2">Belongs to the major facilitator superfamily.</text>
</comment>
<dbReference type="Proteomes" id="UP000288859">
    <property type="component" value="Unassembled WGS sequence"/>
</dbReference>
<dbReference type="GO" id="GO:0005768">
    <property type="term" value="C:endosome"/>
    <property type="evidence" value="ECO:0007669"/>
    <property type="project" value="TreeGrafter"/>
</dbReference>
<dbReference type="Gene3D" id="3.10.450.50">
    <property type="match status" value="1"/>
</dbReference>
<organism evidence="10 11">
    <name type="scientific">Exophiala mesophila</name>
    <name type="common">Black yeast-like fungus</name>
    <dbReference type="NCBI Taxonomy" id="212818"/>
    <lineage>
        <taxon>Eukaryota</taxon>
        <taxon>Fungi</taxon>
        <taxon>Dikarya</taxon>
        <taxon>Ascomycota</taxon>
        <taxon>Pezizomycotina</taxon>
        <taxon>Eurotiomycetes</taxon>
        <taxon>Chaetothyriomycetidae</taxon>
        <taxon>Chaetothyriales</taxon>
        <taxon>Herpotrichiellaceae</taxon>
        <taxon>Exophiala</taxon>
    </lineage>
</organism>
<keyword evidence="4 8" id="KW-0812">Transmembrane</keyword>
<evidence type="ECO:0000256" key="1">
    <source>
        <dbReference type="ARBA" id="ARBA00004127"/>
    </source>
</evidence>
<evidence type="ECO:0000313" key="11">
    <source>
        <dbReference type="Proteomes" id="UP000288859"/>
    </source>
</evidence>
<evidence type="ECO:0000256" key="7">
    <source>
        <dbReference type="ARBA" id="ARBA00023136"/>
    </source>
</evidence>
<protein>
    <recommendedName>
        <fullName evidence="9">Major facilitator superfamily (MFS) profile domain-containing protein</fullName>
    </recommendedName>
</protein>
<comment type="subcellular location">
    <subcellularLocation>
        <location evidence="1">Endomembrane system</location>
        <topology evidence="1">Multi-pass membrane protein</topology>
    </subcellularLocation>
</comment>
<feature type="domain" description="Major facilitator superfamily (MFS) profile" evidence="9">
    <location>
        <begin position="65"/>
        <end position="529"/>
    </location>
</feature>
<comment type="caution">
    <text evidence="10">The sequence shown here is derived from an EMBL/GenBank/DDBJ whole genome shotgun (WGS) entry which is preliminary data.</text>
</comment>